<dbReference type="Proteomes" id="UP001497493">
    <property type="component" value="Chromosome"/>
</dbReference>
<evidence type="ECO:0000313" key="2">
    <source>
        <dbReference type="Proteomes" id="UP001497493"/>
    </source>
</evidence>
<protein>
    <submittedName>
        <fullName evidence="1">Uncharacterized protein</fullName>
    </submittedName>
</protein>
<proteinExistence type="predicted"/>
<sequence>MAPKPSVKPAPLLSECIDPYIQLNIQLKRVEGRLSVPECCPELGIGRRVLPVARKLQSL</sequence>
<keyword evidence="2" id="KW-1185">Reference proteome</keyword>
<dbReference type="EMBL" id="OZ026884">
    <property type="protein sequence ID" value="CAL1240627.1"/>
    <property type="molecule type" value="Genomic_DNA"/>
</dbReference>
<evidence type="ECO:0000313" key="1">
    <source>
        <dbReference type="EMBL" id="CAL1240627.1"/>
    </source>
</evidence>
<organism evidence="1 2">
    <name type="scientific">Candidatus Methylocalor cossyra</name>
    <dbReference type="NCBI Taxonomy" id="3108543"/>
    <lineage>
        <taxon>Bacteria</taxon>
        <taxon>Pseudomonadati</taxon>
        <taxon>Pseudomonadota</taxon>
        <taxon>Gammaproteobacteria</taxon>
        <taxon>Methylococcales</taxon>
        <taxon>Methylococcaceae</taxon>
        <taxon>Candidatus Methylocalor</taxon>
    </lineage>
</organism>
<gene>
    <name evidence="1" type="ORF">MECH1_V1_1851</name>
</gene>
<accession>A0ABP1C8U9</accession>
<reference evidence="1 2" key="1">
    <citation type="submission" date="2024-04" db="EMBL/GenBank/DDBJ databases">
        <authorList>
            <person name="Cremers G."/>
        </authorList>
    </citation>
    <scope>NUCLEOTIDE SEQUENCE [LARGE SCALE GENOMIC DNA]</scope>
    <source>
        <strain evidence="1">MeCH1-AG</strain>
    </source>
</reference>
<name>A0ABP1C8U9_9GAMM</name>